<dbReference type="AlphaFoldDB" id="A0A150SLG8"/>
<evidence type="ECO:0000313" key="1">
    <source>
        <dbReference type="EMBL" id="KYF80692.1"/>
    </source>
</evidence>
<sequence length="113" mass="12650">MPKLHFKFVLAKHMGFPPPEVFAAVDLNSDGQAQNNEKFDLKRDKLTWTGGIEFASPTKLDRLVVMVAFIAPPGVKFSMEVRKEGPEGAILAEGEDIVQMFPEARFLMLKDKT</sequence>
<comment type="caution">
    <text evidence="1">The sequence shown here is derived from an EMBL/GenBank/DDBJ whole genome shotgun (WGS) entry which is preliminary data.</text>
</comment>
<protein>
    <submittedName>
        <fullName evidence="1">Uncharacterized protein</fullName>
    </submittedName>
</protein>
<reference evidence="1 2" key="1">
    <citation type="submission" date="2014-02" db="EMBL/GenBank/DDBJ databases">
        <title>The small core and large imbalanced accessory genome model reveals a collaborative survival strategy of Sorangium cellulosum strains in nature.</title>
        <authorList>
            <person name="Han K."/>
            <person name="Peng R."/>
            <person name="Blom J."/>
            <person name="Li Y.-Z."/>
        </authorList>
    </citation>
    <scope>NUCLEOTIDE SEQUENCE [LARGE SCALE GENOMIC DNA]</scope>
    <source>
        <strain evidence="1 2">So0149</strain>
    </source>
</reference>
<proteinExistence type="predicted"/>
<accession>A0A150SLG8</accession>
<evidence type="ECO:0000313" key="2">
    <source>
        <dbReference type="Proteomes" id="UP000075515"/>
    </source>
</evidence>
<name>A0A150SLG8_SORCE</name>
<dbReference type="Proteomes" id="UP000075515">
    <property type="component" value="Unassembled WGS sequence"/>
</dbReference>
<dbReference type="EMBL" id="JEMC01003520">
    <property type="protein sequence ID" value="KYF80692.1"/>
    <property type="molecule type" value="Genomic_DNA"/>
</dbReference>
<organism evidence="1 2">
    <name type="scientific">Sorangium cellulosum</name>
    <name type="common">Polyangium cellulosum</name>
    <dbReference type="NCBI Taxonomy" id="56"/>
    <lineage>
        <taxon>Bacteria</taxon>
        <taxon>Pseudomonadati</taxon>
        <taxon>Myxococcota</taxon>
        <taxon>Polyangia</taxon>
        <taxon>Polyangiales</taxon>
        <taxon>Polyangiaceae</taxon>
        <taxon>Sorangium</taxon>
    </lineage>
</organism>
<gene>
    <name evidence="1" type="ORF">BE18_14670</name>
</gene>